<evidence type="ECO:0000259" key="7">
    <source>
        <dbReference type="PROSITE" id="PS51393"/>
    </source>
</evidence>
<comment type="similarity">
    <text evidence="1">Belongs to the lipoxygenase family.</text>
</comment>
<dbReference type="Gene3D" id="1.20.245.10">
    <property type="entry name" value="Lipoxygenase-1, Domain 5"/>
    <property type="match status" value="1"/>
</dbReference>
<proteinExistence type="inferred from homology"/>
<accession>A0A674GQD0</accession>
<evidence type="ECO:0000256" key="5">
    <source>
        <dbReference type="PIRSR" id="PIRSR601885-1"/>
    </source>
</evidence>
<feature type="binding site" evidence="5">
    <location>
        <position position="592"/>
    </location>
    <ligand>
        <name>Fe cation</name>
        <dbReference type="ChEBI" id="CHEBI:24875"/>
        <note>catalytic</note>
    </ligand>
</feature>
<dbReference type="InterPro" id="IPR036226">
    <property type="entry name" value="LipOase_C_sf"/>
</dbReference>
<sequence>MSPNPTNPPQNPLKPHKSPPNPLKPPSNPPHTPLNPPKCPQIPQNPPKSPQRGACSWPTTRCWRGVSPISGCPQFRGVPISGCPNFGMSQFRGAPISGCPQFRDVPISGCPISGCPNFGVSPFRGVPISGCPNFGVSHFGVSPFSGYPQFRGVPFRGVPFWGIPISGYPHFWGVPISGCPISGCPNFGVSPFRGIPNFGVSPQEGRLFLADYALLEGLPTGDIGGHPQFVAAPLCLLWLDPRGRLLPVAIQLSQRPGPGSPIFGPGGGGWALAKLWVRNAHFVLHEMVTHLLHGHFLAEAFAVATHRLPAAHPVHQLLLPHLRFTFHINVLARETLLSPGGVIDQATAVGREGTLALVARGVAALTFRELCVPEDVAERDVGDIPGYHYRDDALEIWDAIHSYVEGIVALFYAEDGEVAEDEELQEWVGEIFTYGVLSNEKSGFPSQLHSRPELVKFLTMIIFCCSARHAAVNSGQYDYAAWMPNTPGTMQRPPPAGDTEATEELLVATMPSPRATGALLGLLSVVSYEGGEPCPLGSRSQDLFVGSAPRSLLAAFRRRLRDTSDRIRARNAALELPYPYLEPGMVQESISI</sequence>
<comment type="cofactor">
    <cofactor evidence="5">
        <name>Fe cation</name>
        <dbReference type="ChEBI" id="CHEBI:24875"/>
    </cofactor>
    <text evidence="5">Binds 1 Fe cation per subunit.</text>
</comment>
<reference evidence="8" key="2">
    <citation type="submission" date="2025-09" db="UniProtKB">
        <authorList>
            <consortium name="Ensembl"/>
        </authorList>
    </citation>
    <scope>IDENTIFICATION</scope>
</reference>
<evidence type="ECO:0000256" key="3">
    <source>
        <dbReference type="ARBA" id="ARBA00022964"/>
    </source>
</evidence>
<dbReference type="GO" id="GO:0034440">
    <property type="term" value="P:lipid oxidation"/>
    <property type="evidence" value="ECO:0007669"/>
    <property type="project" value="InterPro"/>
</dbReference>
<dbReference type="PRINTS" id="PR00467">
    <property type="entry name" value="MAMLPOXGNASE"/>
</dbReference>
<keyword evidence="2 5" id="KW-0479">Metal-binding</keyword>
<feature type="compositionally biased region" description="Pro residues" evidence="6">
    <location>
        <begin position="1"/>
        <end position="49"/>
    </location>
</feature>
<dbReference type="PRINTS" id="PR00087">
    <property type="entry name" value="LIPOXYGENASE"/>
</dbReference>
<dbReference type="InterPro" id="IPR000907">
    <property type="entry name" value="LipOase"/>
</dbReference>
<keyword evidence="3" id="KW-0223">Dioxygenase</keyword>
<dbReference type="PROSITE" id="PS51393">
    <property type="entry name" value="LIPOXYGENASE_3"/>
    <property type="match status" value="1"/>
</dbReference>
<evidence type="ECO:0000256" key="2">
    <source>
        <dbReference type="ARBA" id="ARBA00022723"/>
    </source>
</evidence>
<keyword evidence="9" id="KW-1185">Reference proteome</keyword>
<dbReference type="InParanoid" id="A0A674GQD0"/>
<keyword evidence="4" id="KW-0560">Oxidoreductase</keyword>
<feature type="binding site" evidence="5">
    <location>
        <position position="469"/>
    </location>
    <ligand>
        <name>Fe cation</name>
        <dbReference type="ChEBI" id="CHEBI:24875"/>
        <note>catalytic</note>
    </ligand>
</feature>
<dbReference type="GeneTree" id="ENSGT00940000156796"/>
<dbReference type="PANTHER" id="PTHR11771">
    <property type="entry name" value="LIPOXYGENASE"/>
    <property type="match status" value="1"/>
</dbReference>
<dbReference type="AlphaFoldDB" id="A0A674GQD0"/>
<evidence type="ECO:0000256" key="6">
    <source>
        <dbReference type="SAM" id="MobiDB-lite"/>
    </source>
</evidence>
<evidence type="ECO:0000256" key="4">
    <source>
        <dbReference type="ARBA" id="ARBA00023002"/>
    </source>
</evidence>
<dbReference type="InterPro" id="IPR020834">
    <property type="entry name" value="LipOase_CS"/>
</dbReference>
<feature type="binding site" evidence="5">
    <location>
        <position position="290"/>
    </location>
    <ligand>
        <name>Fe cation</name>
        <dbReference type="ChEBI" id="CHEBI:24875"/>
        <note>catalytic</note>
    </ligand>
</feature>
<dbReference type="Ensembl" id="ENSTGUT00000038852.1">
    <property type="protein sequence ID" value="ENSTGUP00000025123.1"/>
    <property type="gene ID" value="ENSTGUG00000028629.1"/>
</dbReference>
<organism evidence="8 9">
    <name type="scientific">Taeniopygia guttata</name>
    <name type="common">Zebra finch</name>
    <name type="synonym">Poephila guttata</name>
    <dbReference type="NCBI Taxonomy" id="59729"/>
    <lineage>
        <taxon>Eukaryota</taxon>
        <taxon>Metazoa</taxon>
        <taxon>Chordata</taxon>
        <taxon>Craniata</taxon>
        <taxon>Vertebrata</taxon>
        <taxon>Euteleostomi</taxon>
        <taxon>Archelosauria</taxon>
        <taxon>Archosauria</taxon>
        <taxon>Dinosauria</taxon>
        <taxon>Saurischia</taxon>
        <taxon>Theropoda</taxon>
        <taxon>Coelurosauria</taxon>
        <taxon>Aves</taxon>
        <taxon>Neognathae</taxon>
        <taxon>Neoaves</taxon>
        <taxon>Telluraves</taxon>
        <taxon>Australaves</taxon>
        <taxon>Passeriformes</taxon>
        <taxon>Passeroidea</taxon>
        <taxon>Estrildidae</taxon>
        <taxon>Estrildinae</taxon>
        <taxon>Taeniopygia</taxon>
    </lineage>
</organism>
<feature type="domain" description="Lipoxygenase" evidence="7">
    <location>
        <begin position="203"/>
        <end position="592"/>
    </location>
</feature>
<dbReference type="Gene3D" id="3.10.450.60">
    <property type="match status" value="1"/>
</dbReference>
<dbReference type="InterPro" id="IPR001885">
    <property type="entry name" value="LipOase_mml"/>
</dbReference>
<reference evidence="8" key="1">
    <citation type="submission" date="2025-08" db="UniProtKB">
        <authorList>
            <consortium name="Ensembl"/>
        </authorList>
    </citation>
    <scope>IDENTIFICATION</scope>
</reference>
<dbReference type="PROSITE" id="PS00081">
    <property type="entry name" value="LIPOXYGENASE_2"/>
    <property type="match status" value="1"/>
</dbReference>
<dbReference type="Proteomes" id="UP000007754">
    <property type="component" value="Unplaced"/>
</dbReference>
<dbReference type="OMA" id="PISGCPN"/>
<feature type="region of interest" description="Disordered" evidence="6">
    <location>
        <begin position="1"/>
        <end position="54"/>
    </location>
</feature>
<dbReference type="GO" id="GO:0016702">
    <property type="term" value="F:oxidoreductase activity, acting on single donors with incorporation of molecular oxygen, incorporation of two atoms of oxygen"/>
    <property type="evidence" value="ECO:0007669"/>
    <property type="project" value="InterPro"/>
</dbReference>
<dbReference type="InterPro" id="IPR013819">
    <property type="entry name" value="LipOase_C"/>
</dbReference>
<evidence type="ECO:0000256" key="1">
    <source>
        <dbReference type="ARBA" id="ARBA00009419"/>
    </source>
</evidence>
<name>A0A674GQD0_TAEGU</name>
<evidence type="ECO:0000313" key="8">
    <source>
        <dbReference type="Ensembl" id="ENSTGUP00000025123.1"/>
    </source>
</evidence>
<evidence type="ECO:0000313" key="9">
    <source>
        <dbReference type="Proteomes" id="UP000007754"/>
    </source>
</evidence>
<dbReference type="SUPFAM" id="SSF48484">
    <property type="entry name" value="Lipoxigenase"/>
    <property type="match status" value="1"/>
</dbReference>
<feature type="binding site" evidence="5">
    <location>
        <position position="295"/>
    </location>
    <ligand>
        <name>Fe cation</name>
        <dbReference type="ChEBI" id="CHEBI:24875"/>
        <note>catalytic</note>
    </ligand>
</feature>
<dbReference type="GO" id="GO:0005506">
    <property type="term" value="F:iron ion binding"/>
    <property type="evidence" value="ECO:0007669"/>
    <property type="project" value="InterPro"/>
</dbReference>
<dbReference type="Pfam" id="PF00305">
    <property type="entry name" value="Lipoxygenase"/>
    <property type="match status" value="1"/>
</dbReference>
<protein>
    <recommendedName>
        <fullName evidence="7">Lipoxygenase domain-containing protein</fullName>
    </recommendedName>
</protein>
<keyword evidence="5" id="KW-0408">Iron</keyword>